<proteinExistence type="inferred from homology"/>
<comment type="caution">
    <text evidence="4">The sequence shown here is derived from an EMBL/GenBank/DDBJ whole genome shotgun (WGS) entry which is preliminary data.</text>
</comment>
<dbReference type="InterPro" id="IPR029058">
    <property type="entry name" value="AB_hydrolase_fold"/>
</dbReference>
<sequence length="253" mass="28265">MATEFEVLAGEIKIRGKYFSPSPGGREIYPVLCLCHGIPGGRPGTSPFAPSYERIARELSGKGFFTLTFNFRGTGRSEGNFDLAGWKKDLAAVLTYVKTLPRVEKINLLGFSAGGALALHHAVRDEDICSLVLAACPASFDFMVGVKNLEEILKTLRERGIIRDKDFPRDPEEWLKGALSLRPQEEIHRFAPRPLLLLHGTLDRIVPLDHAYRLYRAAGQPKELKVMEGLGHRLRQYPEVIDTAADWIKRVKG</sequence>
<dbReference type="InterPro" id="IPR000073">
    <property type="entry name" value="AB_hydrolase_1"/>
</dbReference>
<evidence type="ECO:0000313" key="5">
    <source>
        <dbReference type="Proteomes" id="UP000285138"/>
    </source>
</evidence>
<feature type="domain" description="AB hydrolase-1" evidence="3">
    <location>
        <begin position="30"/>
        <end position="135"/>
    </location>
</feature>
<dbReference type="EMBL" id="QZAA01000131">
    <property type="protein sequence ID" value="RQD76115.1"/>
    <property type="molecule type" value="Genomic_DNA"/>
</dbReference>
<dbReference type="SUPFAM" id="SSF53474">
    <property type="entry name" value="alpha/beta-Hydrolases"/>
    <property type="match status" value="1"/>
</dbReference>
<keyword evidence="1 4" id="KW-0378">Hydrolase</keyword>
<dbReference type="Pfam" id="PF00561">
    <property type="entry name" value="Abhydrolase_1"/>
    <property type="match status" value="1"/>
</dbReference>
<comment type="similarity">
    <text evidence="2">Belongs to the AB hydrolase superfamily. FUS2 hydrolase family.</text>
</comment>
<organism evidence="4 5">
    <name type="scientific">Candidatus Syntrophonatronum acetioxidans</name>
    <dbReference type="NCBI Taxonomy" id="1795816"/>
    <lineage>
        <taxon>Bacteria</taxon>
        <taxon>Bacillati</taxon>
        <taxon>Bacillota</taxon>
        <taxon>Clostridia</taxon>
        <taxon>Eubacteriales</taxon>
        <taxon>Syntrophomonadaceae</taxon>
        <taxon>Candidatus Syntrophonatronum</taxon>
    </lineage>
</organism>
<dbReference type="PANTHER" id="PTHR22946:SF9">
    <property type="entry name" value="POLYKETIDE TRANSFERASE AF380"/>
    <property type="match status" value="1"/>
</dbReference>
<dbReference type="Gene3D" id="3.40.50.1820">
    <property type="entry name" value="alpha/beta hydrolase"/>
    <property type="match status" value="1"/>
</dbReference>
<evidence type="ECO:0000259" key="3">
    <source>
        <dbReference type="Pfam" id="PF00561"/>
    </source>
</evidence>
<dbReference type="GO" id="GO:0052689">
    <property type="term" value="F:carboxylic ester hydrolase activity"/>
    <property type="evidence" value="ECO:0007669"/>
    <property type="project" value="UniProtKB-ARBA"/>
</dbReference>
<evidence type="ECO:0000256" key="2">
    <source>
        <dbReference type="ARBA" id="ARBA00038115"/>
    </source>
</evidence>
<dbReference type="Proteomes" id="UP000285138">
    <property type="component" value="Unassembled WGS sequence"/>
</dbReference>
<reference evidence="4 5" key="1">
    <citation type="submission" date="2018-08" db="EMBL/GenBank/DDBJ databases">
        <title>The metabolism and importance of syntrophic acetate oxidation coupled to methane or sulfide production in haloalkaline environments.</title>
        <authorList>
            <person name="Timmers P.H.A."/>
            <person name="Vavourakis C.D."/>
            <person name="Sorokin D.Y."/>
            <person name="Sinninghe Damste J.S."/>
            <person name="Muyzer G."/>
            <person name="Stams A.J.M."/>
            <person name="Plugge C.M."/>
        </authorList>
    </citation>
    <scope>NUCLEOTIDE SEQUENCE [LARGE SCALE GENOMIC DNA]</scope>
    <source>
        <strain evidence="4">MSAO_Bac1</strain>
    </source>
</reference>
<evidence type="ECO:0000313" key="4">
    <source>
        <dbReference type="EMBL" id="RQD76115.1"/>
    </source>
</evidence>
<protein>
    <submittedName>
        <fullName evidence="4">Alpha/beta fold hydrolase</fullName>
    </submittedName>
</protein>
<accession>A0A424YEU9</accession>
<dbReference type="InterPro" id="IPR050261">
    <property type="entry name" value="FrsA_esterase"/>
</dbReference>
<dbReference type="AlphaFoldDB" id="A0A424YEU9"/>
<name>A0A424YEU9_9FIRM</name>
<gene>
    <name evidence="4" type="ORF">D5R97_05090</name>
</gene>
<dbReference type="PANTHER" id="PTHR22946">
    <property type="entry name" value="DIENELACTONE HYDROLASE DOMAIN-CONTAINING PROTEIN-RELATED"/>
    <property type="match status" value="1"/>
</dbReference>
<evidence type="ECO:0000256" key="1">
    <source>
        <dbReference type="ARBA" id="ARBA00022801"/>
    </source>
</evidence>